<dbReference type="Proteomes" id="UP001163603">
    <property type="component" value="Chromosome 15"/>
</dbReference>
<evidence type="ECO:0000313" key="2">
    <source>
        <dbReference type="Proteomes" id="UP001163603"/>
    </source>
</evidence>
<keyword evidence="2" id="KW-1185">Reference proteome</keyword>
<name>A0ACC0X0K3_9ROSI</name>
<evidence type="ECO:0000313" key="1">
    <source>
        <dbReference type="EMBL" id="KAJ0007897.1"/>
    </source>
</evidence>
<accession>A0ACC0X0K3</accession>
<comment type="caution">
    <text evidence="1">The sequence shown here is derived from an EMBL/GenBank/DDBJ whole genome shotgun (WGS) entry which is preliminary data.</text>
</comment>
<reference evidence="2" key="1">
    <citation type="journal article" date="2023" name="G3 (Bethesda)">
        <title>Genome assembly and association tests identify interacting loci associated with vigor, precocity, and sex in interspecific pistachio rootstocks.</title>
        <authorList>
            <person name="Palmer W."/>
            <person name="Jacygrad E."/>
            <person name="Sagayaradj S."/>
            <person name="Cavanaugh K."/>
            <person name="Han R."/>
            <person name="Bertier L."/>
            <person name="Beede B."/>
            <person name="Kafkas S."/>
            <person name="Golino D."/>
            <person name="Preece J."/>
            <person name="Michelmore R."/>
        </authorList>
    </citation>
    <scope>NUCLEOTIDE SEQUENCE [LARGE SCALE GENOMIC DNA]</scope>
</reference>
<proteinExistence type="predicted"/>
<dbReference type="EMBL" id="CM047750">
    <property type="protein sequence ID" value="KAJ0007897.1"/>
    <property type="molecule type" value="Genomic_DNA"/>
</dbReference>
<sequence length="729" mass="83433">MELLGTFLDILKCIGPPLCTYIEYHRKLQENFSNLKRELNDLNSRKKDVEEMLKAEYAMGKLPKEEVSNWLRNIETITGEVENIEKEVHEKKIFSRVRLSKLVKEKIQKVKEYEQKRSSFQSLVIDTPPARGLTLPTTALVGANTQKNMEEIWAHLMGNEVTKIGVCGIGGVGKTTIIKQINNRLLQEKGKFDHVIWVTVSQPFDLAKLQDQIASMFDPNFKGPEDQIIRAAMLLRMFAGKRFVLILDDIWESFSLKEVGIPEPTKEGLVDERARMQAMYDEGYSILNRLVNNCLLESADDGRCVKMHDLIREMALDITSKSPLFMVKAGEKLQELRREQEWKQNLGKASLMRNEISEIPPNMSPDCQALSTLLLQENVYLENIPEPFFVRMQGLKILNLSYTSIEELPDSTSHLTNLTALLLQYCTELKHVPCLAKLVCLRSLDLEGTIITEVPEGMEMLQKLRYLNLFSVFLERLPAEMLSKLSCVQKLRVYWGSKTSEETVEEASNLSELDTLEVCFRKIEDFKMYVKSFGSGGPRPRKCSLMVGLPLRRGQRIQGNLFRSYFSFWPPGEVDVDRNVFFNGNFVAPSKDLQCLNKLLSAKLLRVSPNLEVIEVVSCREIAEIITLDGGDEKSEEDGRSNTTLTLPKLKILRLCNLPELKRICSSNGVMVCDSLEQIEVWRCPKLKRLPLSLPLPAIKEIKVEEDWWNSLEWDNPNAKNALQPYIKY</sequence>
<protein>
    <submittedName>
        <fullName evidence="1">Uncharacterized protein</fullName>
    </submittedName>
</protein>
<gene>
    <name evidence="1" type="ORF">Pint_30417</name>
</gene>
<organism evidence="1 2">
    <name type="scientific">Pistacia integerrima</name>
    <dbReference type="NCBI Taxonomy" id="434235"/>
    <lineage>
        <taxon>Eukaryota</taxon>
        <taxon>Viridiplantae</taxon>
        <taxon>Streptophyta</taxon>
        <taxon>Embryophyta</taxon>
        <taxon>Tracheophyta</taxon>
        <taxon>Spermatophyta</taxon>
        <taxon>Magnoliopsida</taxon>
        <taxon>eudicotyledons</taxon>
        <taxon>Gunneridae</taxon>
        <taxon>Pentapetalae</taxon>
        <taxon>rosids</taxon>
        <taxon>malvids</taxon>
        <taxon>Sapindales</taxon>
        <taxon>Anacardiaceae</taxon>
        <taxon>Pistacia</taxon>
    </lineage>
</organism>